<feature type="compositionally biased region" description="Low complexity" evidence="1">
    <location>
        <begin position="80"/>
        <end position="96"/>
    </location>
</feature>
<feature type="compositionally biased region" description="Basic and acidic residues" evidence="1">
    <location>
        <begin position="1"/>
        <end position="10"/>
    </location>
</feature>
<name>A0ABR1FVF4_AURAN</name>
<comment type="caution">
    <text evidence="2">The sequence shown here is derived from an EMBL/GenBank/DDBJ whole genome shotgun (WGS) entry which is preliminary data.</text>
</comment>
<feature type="compositionally biased region" description="Low complexity" evidence="1">
    <location>
        <begin position="60"/>
        <end position="69"/>
    </location>
</feature>
<organism evidence="2 3">
    <name type="scientific">Aureococcus anophagefferens</name>
    <name type="common">Harmful bloom alga</name>
    <dbReference type="NCBI Taxonomy" id="44056"/>
    <lineage>
        <taxon>Eukaryota</taxon>
        <taxon>Sar</taxon>
        <taxon>Stramenopiles</taxon>
        <taxon>Ochrophyta</taxon>
        <taxon>Pelagophyceae</taxon>
        <taxon>Pelagomonadales</taxon>
        <taxon>Pelagomonadaceae</taxon>
        <taxon>Aureococcus</taxon>
    </lineage>
</organism>
<evidence type="ECO:0000313" key="2">
    <source>
        <dbReference type="EMBL" id="KAK7239292.1"/>
    </source>
</evidence>
<proteinExistence type="predicted"/>
<sequence>MLKNKMRNEEAMEQLLRHMSAAEDVELPEVDRATPRGARASDPRPSPGRRGRAGRDLADGDAVGAARPRAASKRRRRASSRAAGAAGRARAGAPRGDVYGSAVDADSSAPEAAVWCPHEANDVDQPSPPKPPRCDYDDACVAEWADAYAPKFLPRA</sequence>
<dbReference type="Proteomes" id="UP001363151">
    <property type="component" value="Unassembled WGS sequence"/>
</dbReference>
<gene>
    <name evidence="2" type="ORF">SO694_00025271</name>
</gene>
<feature type="compositionally biased region" description="Basic residues" evidence="1">
    <location>
        <begin position="70"/>
        <end position="79"/>
    </location>
</feature>
<evidence type="ECO:0000256" key="1">
    <source>
        <dbReference type="SAM" id="MobiDB-lite"/>
    </source>
</evidence>
<keyword evidence="3" id="KW-1185">Reference proteome</keyword>
<feature type="region of interest" description="Disordered" evidence="1">
    <location>
        <begin position="1"/>
        <end position="111"/>
    </location>
</feature>
<accession>A0ABR1FVF4</accession>
<protein>
    <submittedName>
        <fullName evidence="2">Uncharacterized protein</fullName>
    </submittedName>
</protein>
<reference evidence="2 3" key="1">
    <citation type="submission" date="2024-03" db="EMBL/GenBank/DDBJ databases">
        <title>Aureococcus anophagefferens CCMP1851 and Kratosvirus quantuckense: Draft genome of a second virus-susceptible host strain in the model system.</title>
        <authorList>
            <person name="Chase E."/>
            <person name="Truchon A.R."/>
            <person name="Schepens W."/>
            <person name="Wilhelm S.W."/>
        </authorList>
    </citation>
    <scope>NUCLEOTIDE SEQUENCE [LARGE SCALE GENOMIC DNA]</scope>
    <source>
        <strain evidence="2 3">CCMP1851</strain>
    </source>
</reference>
<evidence type="ECO:0000313" key="3">
    <source>
        <dbReference type="Proteomes" id="UP001363151"/>
    </source>
</evidence>
<feature type="compositionally biased region" description="Basic and acidic residues" evidence="1">
    <location>
        <begin position="29"/>
        <end position="42"/>
    </location>
</feature>
<dbReference type="EMBL" id="JBBJCI010000224">
    <property type="protein sequence ID" value="KAK7239292.1"/>
    <property type="molecule type" value="Genomic_DNA"/>
</dbReference>